<sequence length="519" mass="54340">MSDLRFCPACGAQLPRVAGVPVRFCPGCGVRLEGVVGYSGAVGATDGATADDDADEGGDPSVDAPADAPVETAGVASSRGAATTDAPHIGDLELHAACDTSGGQALAQVTLPRGWHIEEAHLERSGSFDCPISVGVTAAGPMGERIMYRSELCYVDAGAVAKRIPTQTERKVFVHVEAACDELAQACAARLGARAEVVAEQPYPSSAAVDIERERARVKREAANDFAIQGFSMEPSDVVYECRMRRYRLTGAPVPTELAVAAKVEGYMFSIGGVAGSMGKGVAAGAEALLGAGLSSGLIGGVLGKRLRERQAAAAAGQGVAQEQPTGRDGCPDGASFELGAADLLQWRIRDSFCLVAPEGRLDEAATTALASMASTLRLNPAIAREASAQKQQMVLEQRQRTQMNIAQQQQQFAAWQQMHASQQAAFDSYQQAWFDRSDRQHAANMAASAANFSSAGVGTGAASYSDAIRGVNHYVRPDGTDVEVSVMADQAWVNGSGDVIGTRDGFEPGFGWTELPRQ</sequence>
<reference evidence="2 3" key="1">
    <citation type="journal article" date="2019" name="Nat. Med.">
        <title>A library of human gut bacterial isolates paired with longitudinal multiomics data enables mechanistic microbiome research.</title>
        <authorList>
            <person name="Poyet M."/>
            <person name="Groussin M."/>
            <person name="Gibbons S.M."/>
            <person name="Avila-Pacheco J."/>
            <person name="Jiang X."/>
            <person name="Kearney S.M."/>
            <person name="Perrotta A.R."/>
            <person name="Berdy B."/>
            <person name="Zhao S."/>
            <person name="Lieberman T.D."/>
            <person name="Swanson P.K."/>
            <person name="Smith M."/>
            <person name="Roesemann S."/>
            <person name="Alexander J.E."/>
            <person name="Rich S.A."/>
            <person name="Livny J."/>
            <person name="Vlamakis H."/>
            <person name="Clish C."/>
            <person name="Bullock K."/>
            <person name="Deik A."/>
            <person name="Scott J."/>
            <person name="Pierce K.A."/>
            <person name="Xavier R.J."/>
            <person name="Alm E.J."/>
        </authorList>
    </citation>
    <scope>NUCLEOTIDE SEQUENCE [LARGE SCALE GENOMIC DNA]</scope>
    <source>
        <strain evidence="2 3">BIOML-A10</strain>
    </source>
</reference>
<gene>
    <name evidence="2" type="ORF">GT635_08505</name>
</gene>
<dbReference type="RefSeq" id="WP_161156762.1">
    <property type="nucleotide sequence ID" value="NZ_WWSY01000021.1"/>
</dbReference>
<evidence type="ECO:0000313" key="3">
    <source>
        <dbReference type="Proteomes" id="UP000481598"/>
    </source>
</evidence>
<organism evidence="2 3">
    <name type="scientific">Collinsella aerofaciens</name>
    <dbReference type="NCBI Taxonomy" id="74426"/>
    <lineage>
        <taxon>Bacteria</taxon>
        <taxon>Bacillati</taxon>
        <taxon>Actinomycetota</taxon>
        <taxon>Coriobacteriia</taxon>
        <taxon>Coriobacteriales</taxon>
        <taxon>Coriobacteriaceae</taxon>
        <taxon>Collinsella</taxon>
    </lineage>
</organism>
<protein>
    <submittedName>
        <fullName evidence="2">Uncharacterized protein</fullName>
    </submittedName>
</protein>
<accession>A0A6L8RN39</accession>
<dbReference type="AlphaFoldDB" id="A0A6L8RN39"/>
<dbReference type="Proteomes" id="UP000481598">
    <property type="component" value="Unassembled WGS sequence"/>
</dbReference>
<dbReference type="EMBL" id="WWTB01000021">
    <property type="protein sequence ID" value="MZJ86482.1"/>
    <property type="molecule type" value="Genomic_DNA"/>
</dbReference>
<evidence type="ECO:0000313" key="2">
    <source>
        <dbReference type="EMBL" id="MZJ86482.1"/>
    </source>
</evidence>
<feature type="region of interest" description="Disordered" evidence="1">
    <location>
        <begin position="47"/>
        <end position="84"/>
    </location>
</feature>
<name>A0A6L8RN39_9ACTN</name>
<feature type="compositionally biased region" description="Acidic residues" evidence="1">
    <location>
        <begin position="49"/>
        <end position="58"/>
    </location>
</feature>
<evidence type="ECO:0000256" key="1">
    <source>
        <dbReference type="SAM" id="MobiDB-lite"/>
    </source>
</evidence>
<proteinExistence type="predicted"/>
<comment type="caution">
    <text evidence="2">The sequence shown here is derived from an EMBL/GenBank/DDBJ whole genome shotgun (WGS) entry which is preliminary data.</text>
</comment>